<comment type="similarity">
    <text evidence="2">Belongs to the threonine aldolase family.</text>
</comment>
<dbReference type="GO" id="GO:0005829">
    <property type="term" value="C:cytosol"/>
    <property type="evidence" value="ECO:0007669"/>
    <property type="project" value="TreeGrafter"/>
</dbReference>
<feature type="domain" description="Aromatic amino acid beta-eliminating lyase/threonine aldolase" evidence="6">
    <location>
        <begin position="19"/>
        <end position="302"/>
    </location>
</feature>
<evidence type="ECO:0000256" key="3">
    <source>
        <dbReference type="ARBA" id="ARBA00022898"/>
    </source>
</evidence>
<evidence type="ECO:0000259" key="6">
    <source>
        <dbReference type="Pfam" id="PF01212"/>
    </source>
</evidence>
<dbReference type="InterPro" id="IPR015424">
    <property type="entry name" value="PyrdxlP-dep_Trfase"/>
</dbReference>
<feature type="modified residue" description="N6-(pyridoxal phosphate)lysine" evidence="5">
    <location>
        <position position="215"/>
    </location>
</feature>
<dbReference type="SUPFAM" id="SSF53383">
    <property type="entry name" value="PLP-dependent transferases"/>
    <property type="match status" value="1"/>
</dbReference>
<dbReference type="InterPro" id="IPR015422">
    <property type="entry name" value="PyrdxlP-dep_Trfase_small"/>
</dbReference>
<dbReference type="InterPro" id="IPR001597">
    <property type="entry name" value="ArAA_b-elim_lyase/Thr_aldolase"/>
</dbReference>
<comment type="cofactor">
    <cofactor evidence="1">
        <name>pyridoxal 5'-phosphate</name>
        <dbReference type="ChEBI" id="CHEBI:597326"/>
    </cofactor>
</comment>
<dbReference type="STRING" id="1419482.SAMN05444266_102391"/>
<evidence type="ECO:0000256" key="4">
    <source>
        <dbReference type="ARBA" id="ARBA00023239"/>
    </source>
</evidence>
<dbReference type="CDD" id="cd06502">
    <property type="entry name" value="TA_like"/>
    <property type="match status" value="1"/>
</dbReference>
<organism evidence="7 8">
    <name type="scientific">Chitinophaga jiangningensis</name>
    <dbReference type="NCBI Taxonomy" id="1419482"/>
    <lineage>
        <taxon>Bacteria</taxon>
        <taxon>Pseudomonadati</taxon>
        <taxon>Bacteroidota</taxon>
        <taxon>Chitinophagia</taxon>
        <taxon>Chitinophagales</taxon>
        <taxon>Chitinophagaceae</taxon>
        <taxon>Chitinophaga</taxon>
    </lineage>
</organism>
<dbReference type="EMBL" id="FRBL01000002">
    <property type="protein sequence ID" value="SHL19448.1"/>
    <property type="molecule type" value="Genomic_DNA"/>
</dbReference>
<dbReference type="FunFam" id="3.40.640.10:FF:000030">
    <property type="entry name" value="Low-specificity L-threonine aldolase"/>
    <property type="match status" value="1"/>
</dbReference>
<dbReference type="Gene3D" id="3.40.640.10">
    <property type="entry name" value="Type I PLP-dependent aspartate aminotransferase-like (Major domain)"/>
    <property type="match status" value="1"/>
</dbReference>
<dbReference type="GO" id="GO:0006545">
    <property type="term" value="P:glycine biosynthetic process"/>
    <property type="evidence" value="ECO:0007669"/>
    <property type="project" value="TreeGrafter"/>
</dbReference>
<evidence type="ECO:0000256" key="1">
    <source>
        <dbReference type="ARBA" id="ARBA00001933"/>
    </source>
</evidence>
<gene>
    <name evidence="7" type="ORF">SAMN05444266_102391</name>
</gene>
<evidence type="ECO:0000313" key="8">
    <source>
        <dbReference type="Proteomes" id="UP000184420"/>
    </source>
</evidence>
<accession>A0A1M6YMG2</accession>
<keyword evidence="4" id="KW-0456">Lyase</keyword>
<protein>
    <submittedName>
        <fullName evidence="7">L-threonine aldolase</fullName>
    </submittedName>
</protein>
<reference evidence="7 8" key="1">
    <citation type="submission" date="2016-11" db="EMBL/GenBank/DDBJ databases">
        <authorList>
            <person name="Jaros S."/>
            <person name="Januszkiewicz K."/>
            <person name="Wedrychowicz H."/>
        </authorList>
    </citation>
    <scope>NUCLEOTIDE SEQUENCE [LARGE SCALE GENOMIC DNA]</scope>
    <source>
        <strain evidence="7 8">DSM 27406</strain>
    </source>
</reference>
<keyword evidence="3" id="KW-0663">Pyridoxal phosphate</keyword>
<dbReference type="Proteomes" id="UP000184420">
    <property type="component" value="Unassembled WGS sequence"/>
</dbReference>
<dbReference type="AlphaFoldDB" id="A0A1M6YMG2"/>
<dbReference type="Gene3D" id="3.90.1150.10">
    <property type="entry name" value="Aspartate Aminotransferase, domain 1"/>
    <property type="match status" value="1"/>
</dbReference>
<evidence type="ECO:0000256" key="2">
    <source>
        <dbReference type="ARBA" id="ARBA00006966"/>
    </source>
</evidence>
<dbReference type="GO" id="GO:0006567">
    <property type="term" value="P:L-threonine catabolic process"/>
    <property type="evidence" value="ECO:0007669"/>
    <property type="project" value="TreeGrafter"/>
</dbReference>
<dbReference type="GO" id="GO:0008732">
    <property type="term" value="F:L-allo-threonine aldolase activity"/>
    <property type="evidence" value="ECO:0007669"/>
    <property type="project" value="TreeGrafter"/>
</dbReference>
<proteinExistence type="inferred from homology"/>
<dbReference type="PANTHER" id="PTHR48097:SF9">
    <property type="entry name" value="L-THREONINE ALDOLASE"/>
    <property type="match status" value="1"/>
</dbReference>
<dbReference type="PIRSF" id="PIRSF017617">
    <property type="entry name" value="Thr_aldolase"/>
    <property type="match status" value="1"/>
</dbReference>
<dbReference type="PANTHER" id="PTHR48097">
    <property type="entry name" value="L-THREONINE ALDOLASE-RELATED"/>
    <property type="match status" value="1"/>
</dbReference>
<keyword evidence="8" id="KW-1185">Reference proteome</keyword>
<evidence type="ECO:0000313" key="7">
    <source>
        <dbReference type="EMBL" id="SHL19448.1"/>
    </source>
</evidence>
<evidence type="ECO:0000256" key="5">
    <source>
        <dbReference type="PIRSR" id="PIRSR017617-1"/>
    </source>
</evidence>
<name>A0A1M6YMG2_9BACT</name>
<dbReference type="Pfam" id="PF01212">
    <property type="entry name" value="Beta_elim_lyase"/>
    <property type="match status" value="1"/>
</dbReference>
<sequence length="353" mass="38240">MYSLIFGYGICKLSNNMIDFRSDTFTRPSHGMLQAMNSAEVGDDVFGEDPTVNKLEAIMADYFGKESALYCPSGTMSNQIAINVHTRPGDEVICSNLAHVYVSEGGGIAFNSGAQVQTLVGDRGLITAAQVQAAIQPDDVHKPHTSLVSLENTSNFGGGCCYNMQDILDISAVCDQHNLALHLDGARLFNALVATGQDPKVYGQAFDSISVCLNKGMGCPMGSVLLGSREFIKAARRVRKKLGGGMRQAGYMAATGIYAMENNIGRLTEDHLHAKQIAAVLREKSFIGEFLPVETNIIIFEVKGRFTPKDLTAYLKDEGILVIPISPTQVRMVLHLDVTPEMVERTCKVLAAL</sequence>
<dbReference type="NCBIfam" id="NF041359">
    <property type="entry name" value="GntG_guanitoxin"/>
    <property type="match status" value="1"/>
</dbReference>
<dbReference type="InterPro" id="IPR023603">
    <property type="entry name" value="Low_specificity_L-TA-like"/>
</dbReference>
<dbReference type="InterPro" id="IPR015421">
    <property type="entry name" value="PyrdxlP-dep_Trfase_major"/>
</dbReference>